<accession>A0ABT6ZIY4</accession>
<comment type="caution">
    <text evidence="5">The sequence shown here is derived from an EMBL/GenBank/DDBJ whole genome shotgun (WGS) entry which is preliminary data.</text>
</comment>
<dbReference type="InterPro" id="IPR036390">
    <property type="entry name" value="WH_DNA-bd_sf"/>
</dbReference>
<dbReference type="Pfam" id="PF00392">
    <property type="entry name" value="GntR"/>
    <property type="match status" value="1"/>
</dbReference>
<dbReference type="PRINTS" id="PR00035">
    <property type="entry name" value="HTHGNTR"/>
</dbReference>
<keyword evidence="2" id="KW-0238">DNA-binding</keyword>
<dbReference type="EMBL" id="JASJEX010000001">
    <property type="protein sequence ID" value="MDJ1128999.1"/>
    <property type="molecule type" value="Genomic_DNA"/>
</dbReference>
<evidence type="ECO:0000259" key="4">
    <source>
        <dbReference type="PROSITE" id="PS50949"/>
    </source>
</evidence>
<dbReference type="InterPro" id="IPR036388">
    <property type="entry name" value="WH-like_DNA-bd_sf"/>
</dbReference>
<name>A0ABT6ZIY4_9ACTN</name>
<dbReference type="PROSITE" id="PS50949">
    <property type="entry name" value="HTH_GNTR"/>
    <property type="match status" value="1"/>
</dbReference>
<dbReference type="SUPFAM" id="SSF64288">
    <property type="entry name" value="Chorismate lyase-like"/>
    <property type="match status" value="1"/>
</dbReference>
<dbReference type="CDD" id="cd07377">
    <property type="entry name" value="WHTH_GntR"/>
    <property type="match status" value="1"/>
</dbReference>
<keyword evidence="6" id="KW-1185">Reference proteome</keyword>
<reference evidence="5" key="1">
    <citation type="submission" date="2023-05" db="EMBL/GenBank/DDBJ databases">
        <title>[olsenella] sp. nov., isolated from a pig farm feces dump.</title>
        <authorList>
            <person name="Chang Y.-H."/>
        </authorList>
    </citation>
    <scope>NUCLEOTIDE SEQUENCE</scope>
    <source>
        <strain evidence="5">YH-ols2217</strain>
    </source>
</reference>
<dbReference type="PANTHER" id="PTHR44846">
    <property type="entry name" value="MANNOSYL-D-GLYCERATE TRANSPORT/METABOLISM SYSTEM REPRESSOR MNGR-RELATED"/>
    <property type="match status" value="1"/>
</dbReference>
<dbReference type="Proteomes" id="UP001431693">
    <property type="component" value="Unassembled WGS sequence"/>
</dbReference>
<dbReference type="SMART" id="SM00866">
    <property type="entry name" value="UTRA"/>
    <property type="match status" value="1"/>
</dbReference>
<dbReference type="InterPro" id="IPR050679">
    <property type="entry name" value="Bact_HTH_transcr_reg"/>
</dbReference>
<evidence type="ECO:0000313" key="5">
    <source>
        <dbReference type="EMBL" id="MDJ1128999.1"/>
    </source>
</evidence>
<protein>
    <submittedName>
        <fullName evidence="5">GntR family transcriptional regulator</fullName>
    </submittedName>
</protein>
<proteinExistence type="predicted"/>
<feature type="domain" description="HTH gntR-type" evidence="4">
    <location>
        <begin position="8"/>
        <end position="76"/>
    </location>
</feature>
<gene>
    <name evidence="5" type="ORF">QJ043_02730</name>
</gene>
<dbReference type="PANTHER" id="PTHR44846:SF1">
    <property type="entry name" value="MANNOSYL-D-GLYCERATE TRANSPORT_METABOLISM SYSTEM REPRESSOR MNGR-RELATED"/>
    <property type="match status" value="1"/>
</dbReference>
<evidence type="ECO:0000256" key="2">
    <source>
        <dbReference type="ARBA" id="ARBA00023125"/>
    </source>
</evidence>
<dbReference type="InterPro" id="IPR011663">
    <property type="entry name" value="UTRA"/>
</dbReference>
<evidence type="ECO:0000313" key="6">
    <source>
        <dbReference type="Proteomes" id="UP001431693"/>
    </source>
</evidence>
<dbReference type="Gene3D" id="3.40.1410.10">
    <property type="entry name" value="Chorismate lyase-like"/>
    <property type="match status" value="1"/>
</dbReference>
<dbReference type="InterPro" id="IPR000524">
    <property type="entry name" value="Tscrpt_reg_HTH_GntR"/>
</dbReference>
<dbReference type="Gene3D" id="1.10.10.10">
    <property type="entry name" value="Winged helix-like DNA-binding domain superfamily/Winged helix DNA-binding domain"/>
    <property type="match status" value="1"/>
</dbReference>
<sequence length="244" mass="26490">MANDRSSEPLSSQVAEHIRSKIYAKEWGPGDRLPSEHALMEQFGVSRGTVRRALQSLIQEGLLTSEHGRGTFVRVPRVLHPTGNRPLSFAAALEDQGIRFETTVLEREAVTPPSHVATRLDLDGADLVLHSHRLRCDSAGTPLMALDSWIPLKRCPGIERLDLTQVSLFDAVQQTSGLLIAWSEMSYTAVLAGSDIGAVLGVPETAPALRLDQLIYLESGDPVEWSSVFLPGGHAITGVGVQTR</sequence>
<dbReference type="InterPro" id="IPR028978">
    <property type="entry name" value="Chorismate_lyase_/UTRA_dom_sf"/>
</dbReference>
<evidence type="ECO:0000256" key="1">
    <source>
        <dbReference type="ARBA" id="ARBA00023015"/>
    </source>
</evidence>
<dbReference type="RefSeq" id="WP_283712633.1">
    <property type="nucleotide sequence ID" value="NZ_JASJEW010000001.1"/>
</dbReference>
<organism evidence="5 6">
    <name type="scientific">Kribbibacterium absianum</name>
    <dbReference type="NCBI Taxonomy" id="3044210"/>
    <lineage>
        <taxon>Bacteria</taxon>
        <taxon>Bacillati</taxon>
        <taxon>Actinomycetota</taxon>
        <taxon>Coriobacteriia</taxon>
        <taxon>Coriobacteriales</taxon>
        <taxon>Kribbibacteriaceae</taxon>
        <taxon>Kribbibacterium</taxon>
    </lineage>
</organism>
<evidence type="ECO:0000256" key="3">
    <source>
        <dbReference type="ARBA" id="ARBA00023163"/>
    </source>
</evidence>
<dbReference type="SUPFAM" id="SSF46785">
    <property type="entry name" value="Winged helix' DNA-binding domain"/>
    <property type="match status" value="1"/>
</dbReference>
<keyword evidence="3" id="KW-0804">Transcription</keyword>
<keyword evidence="1" id="KW-0805">Transcription regulation</keyword>
<dbReference type="Pfam" id="PF07702">
    <property type="entry name" value="UTRA"/>
    <property type="match status" value="1"/>
</dbReference>
<dbReference type="SMART" id="SM00345">
    <property type="entry name" value="HTH_GNTR"/>
    <property type="match status" value="1"/>
</dbReference>